<comment type="caution">
    <text evidence="2">The sequence shown here is derived from an EMBL/GenBank/DDBJ whole genome shotgun (WGS) entry which is preliminary data.</text>
</comment>
<dbReference type="InParanoid" id="A0A5J5FB33"/>
<proteinExistence type="predicted"/>
<name>A0A5J5FB33_9PEZI</name>
<dbReference type="AlphaFoldDB" id="A0A5J5FB33"/>
<evidence type="ECO:0000313" key="3">
    <source>
        <dbReference type="Proteomes" id="UP000326924"/>
    </source>
</evidence>
<organism evidence="2 3">
    <name type="scientific">Sphaerosporella brunnea</name>
    <dbReference type="NCBI Taxonomy" id="1250544"/>
    <lineage>
        <taxon>Eukaryota</taxon>
        <taxon>Fungi</taxon>
        <taxon>Dikarya</taxon>
        <taxon>Ascomycota</taxon>
        <taxon>Pezizomycotina</taxon>
        <taxon>Pezizomycetes</taxon>
        <taxon>Pezizales</taxon>
        <taxon>Pyronemataceae</taxon>
        <taxon>Sphaerosporella</taxon>
    </lineage>
</organism>
<evidence type="ECO:0000256" key="1">
    <source>
        <dbReference type="SAM" id="MobiDB-lite"/>
    </source>
</evidence>
<dbReference type="EMBL" id="VXIS01000006">
    <property type="protein sequence ID" value="KAA8914410.1"/>
    <property type="molecule type" value="Genomic_DNA"/>
</dbReference>
<sequence>MVRPSKRLIRSREARAIGAKRRRLAEAEPESQKIAEPVVPGLGEEVAKGMERVLRERGLWIDGLREVLPEALESVEPSSIGDAPGASSKPTGTGPRLATSSIRNGCTRVIGEFHRGRLTRILVEAAAVIAATEGCNIRIQGPHHVARFYHLFDHSFDHRFDYFLRRPTLLKSGKFRPGCRFIAACTSVEEDLDGTAMQLNDTTLTTAGVAWLHSQVLETDTLSARGLQSFHIILDLPQYLYFDSPRRGNHFHHLWGHFHWGGGVLGGTSHLVVRRPEPPRIANDGRM</sequence>
<feature type="region of interest" description="Disordered" evidence="1">
    <location>
        <begin position="75"/>
        <end position="100"/>
    </location>
</feature>
<protein>
    <submittedName>
        <fullName evidence="2">Uncharacterized protein</fullName>
    </submittedName>
</protein>
<dbReference type="Proteomes" id="UP000326924">
    <property type="component" value="Unassembled WGS sequence"/>
</dbReference>
<gene>
    <name evidence="2" type="ORF">FN846DRAFT_902130</name>
</gene>
<keyword evidence="3" id="KW-1185">Reference proteome</keyword>
<accession>A0A5J5FB33</accession>
<evidence type="ECO:0000313" key="2">
    <source>
        <dbReference type="EMBL" id="KAA8914410.1"/>
    </source>
</evidence>
<reference evidence="2 3" key="1">
    <citation type="submission" date="2019-09" db="EMBL/GenBank/DDBJ databases">
        <title>Draft genome of the ectomycorrhizal ascomycete Sphaerosporella brunnea.</title>
        <authorList>
            <consortium name="DOE Joint Genome Institute"/>
            <person name="Benucci G.M."/>
            <person name="Marozzi G."/>
            <person name="Antonielli L."/>
            <person name="Sanchez S."/>
            <person name="Marco P."/>
            <person name="Wang X."/>
            <person name="Falini L.B."/>
            <person name="Barry K."/>
            <person name="Haridas S."/>
            <person name="Lipzen A."/>
            <person name="Labutti K."/>
            <person name="Grigoriev I.V."/>
            <person name="Murat C."/>
            <person name="Martin F."/>
            <person name="Albertini E."/>
            <person name="Donnini D."/>
            <person name="Bonito G."/>
        </authorList>
    </citation>
    <scope>NUCLEOTIDE SEQUENCE [LARGE SCALE GENOMIC DNA]</scope>
    <source>
        <strain evidence="2 3">Sb_GMNB300</strain>
    </source>
</reference>